<keyword evidence="13" id="KW-1185">Reference proteome</keyword>
<dbReference type="SUPFAM" id="SSF52540">
    <property type="entry name" value="P-loop containing nucleoside triphosphate hydrolases"/>
    <property type="match status" value="1"/>
</dbReference>
<keyword evidence="5" id="KW-0547">Nucleotide-binding</keyword>
<evidence type="ECO:0000256" key="5">
    <source>
        <dbReference type="ARBA" id="ARBA00022741"/>
    </source>
</evidence>
<dbReference type="SMART" id="SM00382">
    <property type="entry name" value="AAA"/>
    <property type="match status" value="1"/>
</dbReference>
<keyword evidence="8" id="KW-0472">Membrane</keyword>
<dbReference type="HOGENOM" id="CLU_000604_1_1_7"/>
<protein>
    <submittedName>
        <fullName evidence="12">Molybdenum ABC transporter, ATP-binding protein</fullName>
    </submittedName>
</protein>
<dbReference type="PROSITE" id="PS00211">
    <property type="entry name" value="ABC_TRANSPORTER_1"/>
    <property type="match status" value="1"/>
</dbReference>
<dbReference type="PROSITE" id="PS50893">
    <property type="entry name" value="ABC_TRANSPORTER_2"/>
    <property type="match status" value="1"/>
</dbReference>
<dbReference type="PROSITE" id="PS51866">
    <property type="entry name" value="MOP"/>
    <property type="match status" value="1"/>
</dbReference>
<sequence>MLEIKVKKKLGAFTIDVDFSTGTAGVTALFGRSGAGKTSVINMVAGLFPPDSGLIAVNGRRLFDSEQLIDLPPEKRRCGYIFQDGRLFPHLTVKANLTYGMKLVPRSERYVSYEQVIEVLGIRHLLSRRPTKLSGGEKQRVAIGRALLTSPSLLLMDEPLASLDVARKGEVLPFVARLPREFSIPIVYVSHSLDEILNLADTVVLLESGRIVAKGNVEDLLSRLDLQHFAGHFDAGVVLGTVVQEHNRVLGLTTLQFAGGILKIPLFDVPVGEHLRIRIRSRDVAVSLNRPDKISVQNIFPATVEQIIDTPESLVDVNLNIGCPLFARITPAAKADLRLTPGQHVYALVKSVAISRGNTNGRNEKE</sequence>
<keyword evidence="3 9" id="KW-0500">Molybdenum</keyword>
<keyword evidence="1" id="KW-0813">Transport</keyword>
<name>I4C4R8_DESTA</name>
<proteinExistence type="predicted"/>
<evidence type="ECO:0000256" key="1">
    <source>
        <dbReference type="ARBA" id="ARBA00022448"/>
    </source>
</evidence>
<dbReference type="GO" id="GO:0005524">
    <property type="term" value="F:ATP binding"/>
    <property type="evidence" value="ECO:0007669"/>
    <property type="project" value="UniProtKB-KW"/>
</dbReference>
<dbReference type="GO" id="GO:0016887">
    <property type="term" value="F:ATP hydrolysis activity"/>
    <property type="evidence" value="ECO:0007669"/>
    <property type="project" value="InterPro"/>
</dbReference>
<evidence type="ECO:0000259" key="10">
    <source>
        <dbReference type="PROSITE" id="PS50893"/>
    </source>
</evidence>
<dbReference type="InterPro" id="IPR005116">
    <property type="entry name" value="Transp-assoc_OB_typ1"/>
</dbReference>
<dbReference type="Proteomes" id="UP000006055">
    <property type="component" value="Chromosome"/>
</dbReference>
<dbReference type="RefSeq" id="WP_014809704.1">
    <property type="nucleotide sequence ID" value="NC_018025.1"/>
</dbReference>
<dbReference type="InterPro" id="IPR003593">
    <property type="entry name" value="AAA+_ATPase"/>
</dbReference>
<dbReference type="GO" id="GO:0140359">
    <property type="term" value="F:ABC-type transporter activity"/>
    <property type="evidence" value="ECO:0007669"/>
    <property type="project" value="InterPro"/>
</dbReference>
<evidence type="ECO:0000313" key="12">
    <source>
        <dbReference type="EMBL" id="AFM24559.1"/>
    </source>
</evidence>
<feature type="domain" description="ABC transporter" evidence="10">
    <location>
        <begin position="1"/>
        <end position="233"/>
    </location>
</feature>
<evidence type="ECO:0000256" key="3">
    <source>
        <dbReference type="ARBA" id="ARBA00022505"/>
    </source>
</evidence>
<dbReference type="Pfam" id="PF00005">
    <property type="entry name" value="ABC_tran"/>
    <property type="match status" value="1"/>
</dbReference>
<dbReference type="SUPFAM" id="SSF50331">
    <property type="entry name" value="MOP-like"/>
    <property type="match status" value="1"/>
</dbReference>
<dbReference type="eggNOG" id="COG4148">
    <property type="taxonomic scope" value="Bacteria"/>
</dbReference>
<dbReference type="EMBL" id="CP003360">
    <property type="protein sequence ID" value="AFM24559.1"/>
    <property type="molecule type" value="Genomic_DNA"/>
</dbReference>
<dbReference type="Gene3D" id="3.40.50.300">
    <property type="entry name" value="P-loop containing nucleotide triphosphate hydrolases"/>
    <property type="match status" value="1"/>
</dbReference>
<dbReference type="InterPro" id="IPR050334">
    <property type="entry name" value="Molybdenum_import_ModC"/>
</dbReference>
<keyword evidence="6 12" id="KW-0067">ATP-binding</keyword>
<feature type="domain" description="Mop" evidence="11">
    <location>
        <begin position="293"/>
        <end position="358"/>
    </location>
</feature>
<dbReference type="AlphaFoldDB" id="I4C4R8"/>
<evidence type="ECO:0000256" key="7">
    <source>
        <dbReference type="ARBA" id="ARBA00022967"/>
    </source>
</evidence>
<keyword evidence="2" id="KW-1003">Cell membrane</keyword>
<evidence type="ECO:0000256" key="2">
    <source>
        <dbReference type="ARBA" id="ARBA00022475"/>
    </source>
</evidence>
<dbReference type="InterPro" id="IPR017871">
    <property type="entry name" value="ABC_transporter-like_CS"/>
</dbReference>
<evidence type="ECO:0000313" key="13">
    <source>
        <dbReference type="Proteomes" id="UP000006055"/>
    </source>
</evidence>
<dbReference type="InterPro" id="IPR027417">
    <property type="entry name" value="P-loop_NTPase"/>
</dbReference>
<evidence type="ECO:0000256" key="8">
    <source>
        <dbReference type="ARBA" id="ARBA00023136"/>
    </source>
</evidence>
<dbReference type="NCBIfam" id="TIGR02142">
    <property type="entry name" value="modC_ABC"/>
    <property type="match status" value="1"/>
</dbReference>
<organism evidence="12 13">
    <name type="scientific">Desulfomonile tiedjei (strain ATCC 49306 / DSM 6799 / DCB-1)</name>
    <dbReference type="NCBI Taxonomy" id="706587"/>
    <lineage>
        <taxon>Bacteria</taxon>
        <taxon>Pseudomonadati</taxon>
        <taxon>Thermodesulfobacteriota</taxon>
        <taxon>Desulfomonilia</taxon>
        <taxon>Desulfomonilales</taxon>
        <taxon>Desulfomonilaceae</taxon>
        <taxon>Desulfomonile</taxon>
    </lineage>
</organism>
<dbReference type="InterPro" id="IPR011868">
    <property type="entry name" value="ModC_ABC_ATP-bd"/>
</dbReference>
<reference evidence="13" key="1">
    <citation type="submission" date="2012-06" db="EMBL/GenBank/DDBJ databases">
        <title>Complete sequence of chromosome of Desulfomonile tiedjei DSM 6799.</title>
        <authorList>
            <person name="Lucas S."/>
            <person name="Copeland A."/>
            <person name="Lapidus A."/>
            <person name="Glavina del Rio T."/>
            <person name="Dalin E."/>
            <person name="Tice H."/>
            <person name="Bruce D."/>
            <person name="Goodwin L."/>
            <person name="Pitluck S."/>
            <person name="Peters L."/>
            <person name="Ovchinnikova G."/>
            <person name="Zeytun A."/>
            <person name="Lu M."/>
            <person name="Kyrpides N."/>
            <person name="Mavromatis K."/>
            <person name="Ivanova N."/>
            <person name="Brettin T."/>
            <person name="Detter J.C."/>
            <person name="Han C."/>
            <person name="Larimer F."/>
            <person name="Land M."/>
            <person name="Hauser L."/>
            <person name="Markowitz V."/>
            <person name="Cheng J.-F."/>
            <person name="Hugenholtz P."/>
            <person name="Woyke T."/>
            <person name="Wu D."/>
            <person name="Spring S."/>
            <person name="Schroeder M."/>
            <person name="Brambilla E."/>
            <person name="Klenk H.-P."/>
            <person name="Eisen J.A."/>
        </authorList>
    </citation>
    <scope>NUCLEOTIDE SEQUENCE [LARGE SCALE GENOMIC DNA]</scope>
    <source>
        <strain evidence="13">ATCC 49306 / DSM 6799 / DCB-1</strain>
    </source>
</reference>
<evidence type="ECO:0000259" key="11">
    <source>
        <dbReference type="PROSITE" id="PS51866"/>
    </source>
</evidence>
<evidence type="ECO:0000256" key="6">
    <source>
        <dbReference type="ARBA" id="ARBA00022840"/>
    </source>
</evidence>
<dbReference type="PANTHER" id="PTHR43514:SF4">
    <property type="entry name" value="ABC TRANSPORTER I FAMILY MEMBER 10"/>
    <property type="match status" value="1"/>
</dbReference>
<evidence type="ECO:0000256" key="9">
    <source>
        <dbReference type="PROSITE-ProRule" id="PRU01213"/>
    </source>
</evidence>
<dbReference type="Gene3D" id="2.40.50.100">
    <property type="match status" value="1"/>
</dbReference>
<dbReference type="Pfam" id="PF03459">
    <property type="entry name" value="TOBE"/>
    <property type="match status" value="1"/>
</dbReference>
<dbReference type="OrthoDB" id="9809450at2"/>
<dbReference type="PATRIC" id="fig|706587.4.peg.2126"/>
<dbReference type="InterPro" id="IPR004606">
    <property type="entry name" value="Mop_domain"/>
</dbReference>
<keyword evidence="4" id="KW-0997">Cell inner membrane</keyword>
<keyword evidence="7" id="KW-1278">Translocase</keyword>
<dbReference type="GO" id="GO:0015098">
    <property type="term" value="F:molybdate ion transmembrane transporter activity"/>
    <property type="evidence" value="ECO:0007669"/>
    <property type="project" value="InterPro"/>
</dbReference>
<dbReference type="GO" id="GO:0016020">
    <property type="term" value="C:membrane"/>
    <property type="evidence" value="ECO:0007669"/>
    <property type="project" value="InterPro"/>
</dbReference>
<dbReference type="KEGG" id="dti:Desti_1851"/>
<dbReference type="PANTHER" id="PTHR43514">
    <property type="entry name" value="ABC TRANSPORTER I FAMILY MEMBER 10"/>
    <property type="match status" value="1"/>
</dbReference>
<evidence type="ECO:0000256" key="4">
    <source>
        <dbReference type="ARBA" id="ARBA00022519"/>
    </source>
</evidence>
<gene>
    <name evidence="12" type="ordered locus">Desti_1851</name>
</gene>
<accession>I4C4R8</accession>
<dbReference type="InterPro" id="IPR008995">
    <property type="entry name" value="Mo/tungstate-bd_C_term_dom"/>
</dbReference>
<dbReference type="InterPro" id="IPR003439">
    <property type="entry name" value="ABC_transporter-like_ATP-bd"/>
</dbReference>
<dbReference type="STRING" id="706587.Desti_1851"/>